<dbReference type="AlphaFoldDB" id="A0A0K8W8S4"/>
<reference evidence="2" key="1">
    <citation type="submission" date="2015-06" db="EMBL/GenBank/DDBJ databases">
        <authorList>
            <person name="Hoefler B.C."/>
            <person name="Straight P.D."/>
        </authorList>
    </citation>
    <scope>NUCLEOTIDE SEQUENCE</scope>
</reference>
<evidence type="ECO:0000256" key="1">
    <source>
        <dbReference type="SAM" id="Phobius"/>
    </source>
</evidence>
<keyword evidence="1" id="KW-0812">Transmembrane</keyword>
<feature type="transmembrane region" description="Helical" evidence="1">
    <location>
        <begin position="12"/>
        <end position="34"/>
    </location>
</feature>
<evidence type="ECO:0000313" key="2">
    <source>
        <dbReference type="EMBL" id="JAI47434.1"/>
    </source>
</evidence>
<protein>
    <submittedName>
        <fullName evidence="2">Uncharacterized protein</fullName>
    </submittedName>
</protein>
<feature type="non-terminal residue" evidence="2">
    <location>
        <position position="1"/>
    </location>
</feature>
<organism evidence="2">
    <name type="scientific">Bactrocera latifrons</name>
    <name type="common">Malaysian fruit fly</name>
    <name type="synonym">Chaetodacus latifrons</name>
    <dbReference type="NCBI Taxonomy" id="174628"/>
    <lineage>
        <taxon>Eukaryota</taxon>
        <taxon>Metazoa</taxon>
        <taxon>Ecdysozoa</taxon>
        <taxon>Arthropoda</taxon>
        <taxon>Hexapoda</taxon>
        <taxon>Insecta</taxon>
        <taxon>Pterygota</taxon>
        <taxon>Neoptera</taxon>
        <taxon>Endopterygota</taxon>
        <taxon>Diptera</taxon>
        <taxon>Brachycera</taxon>
        <taxon>Muscomorpha</taxon>
        <taxon>Tephritoidea</taxon>
        <taxon>Tephritidae</taxon>
        <taxon>Bactrocera</taxon>
        <taxon>Bactrocera</taxon>
    </lineage>
</organism>
<keyword evidence="1" id="KW-0472">Membrane</keyword>
<accession>A0A0K8W8S4</accession>
<dbReference type="EMBL" id="GDHF01004880">
    <property type="protein sequence ID" value="JAI47434.1"/>
    <property type="molecule type" value="Transcribed_RNA"/>
</dbReference>
<name>A0A0K8W8S4_BACLA</name>
<proteinExistence type="predicted"/>
<keyword evidence="1" id="KW-1133">Transmembrane helix</keyword>
<sequence>ANKAKQDSNMYFGYEYLFFLTFPLLMLTFVWFLWSEGSDYADAVGVGAVGRTHSSGDLILEFDEFSDSEGDSDDDIDEYYVEDGDLFLNVEEPFEFELPEVQFRRERDQADLQLCKLTWRLCAANFT</sequence>
<gene>
    <name evidence="2" type="ORF">c0_g2_i1</name>
</gene>
<dbReference type="OrthoDB" id="8059603at2759"/>